<dbReference type="InterPro" id="IPR018247">
    <property type="entry name" value="EF_Hand_1_Ca_BS"/>
</dbReference>
<dbReference type="RefSeq" id="WP_027200527.1">
    <property type="nucleotide sequence ID" value="NZ_CAJKXH010000003.1"/>
</dbReference>
<organism evidence="10 11">
    <name type="scientific">Butyricimonas virosa</name>
    <dbReference type="NCBI Taxonomy" id="544645"/>
    <lineage>
        <taxon>Bacteria</taxon>
        <taxon>Pseudomonadati</taxon>
        <taxon>Bacteroidota</taxon>
        <taxon>Bacteroidia</taxon>
        <taxon>Bacteroidales</taxon>
        <taxon>Odoribacteraceae</taxon>
        <taxon>Butyricimonas</taxon>
    </lineage>
</organism>
<keyword evidence="2 7" id="KW-0813">Transport</keyword>
<evidence type="ECO:0000259" key="9">
    <source>
        <dbReference type="Pfam" id="PF07715"/>
    </source>
</evidence>
<evidence type="ECO:0000256" key="2">
    <source>
        <dbReference type="ARBA" id="ARBA00022448"/>
    </source>
</evidence>
<dbReference type="GeneID" id="93096269"/>
<dbReference type="InterPro" id="IPR023996">
    <property type="entry name" value="TonB-dep_OMP_SusC/RagA"/>
</dbReference>
<comment type="similarity">
    <text evidence="7">Belongs to the TonB-dependent receptor family.</text>
</comment>
<keyword evidence="8" id="KW-0732">Signal</keyword>
<dbReference type="InterPro" id="IPR036942">
    <property type="entry name" value="Beta-barrel_TonB_sf"/>
</dbReference>
<dbReference type="Gene3D" id="2.170.130.10">
    <property type="entry name" value="TonB-dependent receptor, plug domain"/>
    <property type="match status" value="1"/>
</dbReference>
<sequence>MKKKQSFYYFYGKKSLLKIMRLLFILMAMTSMTISANSFSQQQRVTLDVKNVGAMELFKEIQKETNLYFVYNDADLISYNKISVSAKDENVDVLLKRVFPNLEFLFEGNVIIMKPTIAKDDEKEVKKYVIKGKVVDEKNQPLPGVTVRLDSTTVGCATDARGMFTLALPVASGKLIFSFVGFRMETKAFKAGDELIVKMKEETSDLDEVTVIAYGERNKKELISSISSVKSKDLEEVPSASLENLLQGHMAGVEVNNVSGAPGGGGSRIAIRGYNTLMQEGINDGTPLYVVDGVPISSFTSPITGTNTLAEIDPMTIESVEVLKDAASAAIYGSRASNGVILITTKQGKSGQATFQANASYSWSWFPETPVQIQGKGERDWWLWAAKNIRSGYTKYTPGAGRDLPSMPNSYYDAYVGGGSAIYDFFWGNGKVSTFLNRTVYRQIQDSLNPFYNNSSNWWKYAFRTGKILNANLQASGGTERVKYMVGAGWYNEKGINVGSDFSRMNLISNLNMIPRKDLTMDVRMALSYTDMSMGGGGLENKKIAYMTVNPKGTSTLLPSSGETYDLIFKNINMVSEKKYDFNIRSSLRLQYKIIEGLDLSTSVSVDYSQSEGNNFTPSTLDGVNGLSITMGAKQSNMMLQNENLLHYKFSLRERHNFDWLFGFSYTRDSQNRMNGRAKGAPSDYIHYAVDGMPSIKDLGGTLTAMQSFVSDYYEKIMVSYFGRVAYNFDQKYLMEFTLRRDGSSVFGKDVRWATFPSVALGWNFSDEAFMKNFWWLNHGKLRGSWGTSGQVFQKAYLAQGVIDVGNEFLGVTGMVPAQLANTNLTWEKSEQYDLGLDVDLFDYRLKLKADYYYKYTKSMLWQVSLPGTVYMHQRQWQNAIECSNQGVELEAQIDILRDTEIKWRARFNISHNDNRLEKTYSGQDVDEKYVIGKSVYELRAFKTDGYVQNIDEVPVYWDQNGNKVLLGDGGVVNSIRPGMKKIVDLNGDGRITDDDLYFAGSTLPVVYGGISSEIKWKQFDLSVLFNYSLGRHIINAFNKGSLNFSETSLGAIFEDYRNVTFWEKEGDTPDYPIIDVAYKYYNGQYDARTDDNIETVNFLRLKQLTIGYNLPSDIAKRIHLQGVRVFFTGENLFLWHNYSGLDPENVDLLQGYDNSLTYPSARKVTIGLTVKF</sequence>
<dbReference type="Proteomes" id="UP000654720">
    <property type="component" value="Chromosome"/>
</dbReference>
<dbReference type="InterPro" id="IPR008969">
    <property type="entry name" value="CarboxyPept-like_regulatory"/>
</dbReference>
<keyword evidence="4 7" id="KW-0812">Transmembrane</keyword>
<dbReference type="Gene3D" id="2.60.40.1120">
    <property type="entry name" value="Carboxypeptidase-like, regulatory domain"/>
    <property type="match status" value="1"/>
</dbReference>
<dbReference type="PROSITE" id="PS52016">
    <property type="entry name" value="TONB_DEPENDENT_REC_3"/>
    <property type="match status" value="1"/>
</dbReference>
<evidence type="ECO:0000256" key="4">
    <source>
        <dbReference type="ARBA" id="ARBA00022692"/>
    </source>
</evidence>
<dbReference type="SUPFAM" id="SSF56935">
    <property type="entry name" value="Porins"/>
    <property type="match status" value="1"/>
</dbReference>
<evidence type="ECO:0000256" key="8">
    <source>
        <dbReference type="SAM" id="SignalP"/>
    </source>
</evidence>
<comment type="subcellular location">
    <subcellularLocation>
        <location evidence="1 7">Cell outer membrane</location>
        <topology evidence="1 7">Multi-pass membrane protein</topology>
    </subcellularLocation>
</comment>
<dbReference type="Pfam" id="PF07715">
    <property type="entry name" value="Plug"/>
    <property type="match status" value="1"/>
</dbReference>
<evidence type="ECO:0000256" key="5">
    <source>
        <dbReference type="ARBA" id="ARBA00023136"/>
    </source>
</evidence>
<dbReference type="NCBIfam" id="TIGR04056">
    <property type="entry name" value="OMP_RagA_SusC"/>
    <property type="match status" value="1"/>
</dbReference>
<dbReference type="InterPro" id="IPR039426">
    <property type="entry name" value="TonB-dep_rcpt-like"/>
</dbReference>
<dbReference type="Gene3D" id="2.40.170.20">
    <property type="entry name" value="TonB-dependent receptor, beta-barrel domain"/>
    <property type="match status" value="1"/>
</dbReference>
<evidence type="ECO:0000256" key="1">
    <source>
        <dbReference type="ARBA" id="ARBA00004571"/>
    </source>
</evidence>
<dbReference type="InterPro" id="IPR037066">
    <property type="entry name" value="Plug_dom_sf"/>
</dbReference>
<keyword evidence="6 7" id="KW-0998">Cell outer membrane</keyword>
<gene>
    <name evidence="10" type="ORF">I6J59_04460</name>
</gene>
<evidence type="ECO:0000256" key="3">
    <source>
        <dbReference type="ARBA" id="ARBA00022452"/>
    </source>
</evidence>
<proteinExistence type="inferred from homology"/>
<dbReference type="InterPro" id="IPR023997">
    <property type="entry name" value="TonB-dep_OMP_SusC/RagA_CS"/>
</dbReference>
<keyword evidence="5 7" id="KW-0472">Membrane</keyword>
<reference evidence="10 11" key="1">
    <citation type="submission" date="2021-02" db="EMBL/GenBank/DDBJ databases">
        <title>FDA dAtabase for Regulatory Grade micrObial Sequences (FDA-ARGOS): Supporting development and validation of Infectious Disease Dx tests.</title>
        <authorList>
            <person name="Carlson P."/>
            <person name="Fischbach M."/>
            <person name="Hastie J."/>
            <person name="Bilen M."/>
            <person name="Cheng A."/>
            <person name="Tallon L."/>
            <person name="Sadzewicz L."/>
            <person name="Zhao X."/>
            <person name="Boylan J."/>
            <person name="Ott S."/>
            <person name="Bowen H."/>
            <person name="Vavikolanu K."/>
            <person name="Mehta A."/>
            <person name="Aluvathingal J."/>
            <person name="Nadendla S."/>
            <person name="Yan Y."/>
            <person name="Sichtig H."/>
        </authorList>
    </citation>
    <scope>NUCLEOTIDE SEQUENCE [LARGE SCALE GENOMIC DNA]</scope>
    <source>
        <strain evidence="10 11">FDAARGOS_1229</strain>
    </source>
</reference>
<protein>
    <submittedName>
        <fullName evidence="10">SusC/RagA family TonB-linked outer membrane protein</fullName>
    </submittedName>
</protein>
<evidence type="ECO:0000256" key="7">
    <source>
        <dbReference type="PROSITE-ProRule" id="PRU01360"/>
    </source>
</evidence>
<evidence type="ECO:0000256" key="6">
    <source>
        <dbReference type="ARBA" id="ARBA00023237"/>
    </source>
</evidence>
<dbReference type="Pfam" id="PF13715">
    <property type="entry name" value="CarbopepD_reg_2"/>
    <property type="match status" value="1"/>
</dbReference>
<feature type="chain" id="PRO_5046130356" evidence="8">
    <location>
        <begin position="37"/>
        <end position="1173"/>
    </location>
</feature>
<dbReference type="SUPFAM" id="SSF49464">
    <property type="entry name" value="Carboxypeptidase regulatory domain-like"/>
    <property type="match status" value="1"/>
</dbReference>
<feature type="signal peptide" evidence="8">
    <location>
        <begin position="1"/>
        <end position="36"/>
    </location>
</feature>
<name>A0ABX7H7N0_9BACT</name>
<accession>A0ABX7H7N0</accession>
<keyword evidence="3 7" id="KW-1134">Transmembrane beta strand</keyword>
<dbReference type="InterPro" id="IPR012910">
    <property type="entry name" value="Plug_dom"/>
</dbReference>
<evidence type="ECO:0000313" key="11">
    <source>
        <dbReference type="Proteomes" id="UP000654720"/>
    </source>
</evidence>
<feature type="domain" description="TonB-dependent receptor plug" evidence="9">
    <location>
        <begin position="219"/>
        <end position="340"/>
    </location>
</feature>
<evidence type="ECO:0000313" key="10">
    <source>
        <dbReference type="EMBL" id="QRO50889.1"/>
    </source>
</evidence>
<dbReference type="EMBL" id="CP069450">
    <property type="protein sequence ID" value="QRO50889.1"/>
    <property type="molecule type" value="Genomic_DNA"/>
</dbReference>
<keyword evidence="11" id="KW-1185">Reference proteome</keyword>
<dbReference type="PROSITE" id="PS00018">
    <property type="entry name" value="EF_HAND_1"/>
    <property type="match status" value="1"/>
</dbReference>
<dbReference type="NCBIfam" id="TIGR04057">
    <property type="entry name" value="SusC_RagA_signa"/>
    <property type="match status" value="1"/>
</dbReference>